<gene>
    <name evidence="1" type="ORF">E4U57_005030</name>
</gene>
<dbReference type="Proteomes" id="UP000742024">
    <property type="component" value="Unassembled WGS sequence"/>
</dbReference>
<comment type="caution">
    <text evidence="1">The sequence shown here is derived from an EMBL/GenBank/DDBJ whole genome shotgun (WGS) entry which is preliminary data.</text>
</comment>
<evidence type="ECO:0000313" key="2">
    <source>
        <dbReference type="Proteomes" id="UP000742024"/>
    </source>
</evidence>
<sequence>MRNAENADLDLLSPAQQGTPLLQKAPAPLQARQICEVLQNRLAQQGTPLLQKLPDPLHPRQICELLQYSPAQQETLLQKLPEPEHRFSRSATGELFSVGFASPETISKAANMSWFIILKFE</sequence>
<accession>A0ABQ7PI78</accession>
<dbReference type="EMBL" id="SRPR01000039">
    <property type="protein sequence ID" value="KAG5964597.1"/>
    <property type="molecule type" value="Genomic_DNA"/>
</dbReference>
<name>A0ABQ7PI78_9HYPO</name>
<reference evidence="1 2" key="1">
    <citation type="journal article" date="2020" name="bioRxiv">
        <title>Whole genome comparisons of ergot fungi reveals the divergence and evolution of species within the genus Claviceps are the result of varying mechanisms driving genome evolution and host range expansion.</title>
        <authorList>
            <person name="Wyka S.A."/>
            <person name="Mondo S.J."/>
            <person name="Liu M."/>
            <person name="Dettman J."/>
            <person name="Nalam V."/>
            <person name="Broders K.D."/>
        </authorList>
    </citation>
    <scope>NUCLEOTIDE SEQUENCE [LARGE SCALE GENOMIC DNA]</scope>
    <source>
        <strain evidence="1 2">LM583</strain>
    </source>
</reference>
<evidence type="ECO:0000313" key="1">
    <source>
        <dbReference type="EMBL" id="KAG5964597.1"/>
    </source>
</evidence>
<organism evidence="1 2">
    <name type="scientific">Claviceps arundinis</name>
    <dbReference type="NCBI Taxonomy" id="1623583"/>
    <lineage>
        <taxon>Eukaryota</taxon>
        <taxon>Fungi</taxon>
        <taxon>Dikarya</taxon>
        <taxon>Ascomycota</taxon>
        <taxon>Pezizomycotina</taxon>
        <taxon>Sordariomycetes</taxon>
        <taxon>Hypocreomycetidae</taxon>
        <taxon>Hypocreales</taxon>
        <taxon>Clavicipitaceae</taxon>
        <taxon>Claviceps</taxon>
    </lineage>
</organism>
<proteinExistence type="predicted"/>
<protein>
    <submittedName>
        <fullName evidence="1">Uncharacterized protein</fullName>
    </submittedName>
</protein>
<keyword evidence="2" id="KW-1185">Reference proteome</keyword>